<sequence length="188" mass="20484">MSILYREQFVREKYPLCKLVPLQTVLDPTPGQNIQDRLRSTCDLRQLNRIGNNHGQEIITQIDVLNTDYAPSLVKFTLANNITEIAKTAWFNTLPPDPGTGLLGYTTLPDGYADGSKLDGVIILSSFVPGGTPAPYNVRSLTHEASHWLGLYHTFQNGRIGGGNSIADTPPDASPTYGCPIGRGMTPT</sequence>
<organism evidence="1 2">
    <name type="scientific">Thelephora ganbajun</name>
    <name type="common">Ganba fungus</name>
    <dbReference type="NCBI Taxonomy" id="370292"/>
    <lineage>
        <taxon>Eukaryota</taxon>
        <taxon>Fungi</taxon>
        <taxon>Dikarya</taxon>
        <taxon>Basidiomycota</taxon>
        <taxon>Agaricomycotina</taxon>
        <taxon>Agaricomycetes</taxon>
        <taxon>Thelephorales</taxon>
        <taxon>Thelephoraceae</taxon>
        <taxon>Thelephora</taxon>
    </lineage>
</organism>
<evidence type="ECO:0000313" key="1">
    <source>
        <dbReference type="EMBL" id="KAF9649022.1"/>
    </source>
</evidence>
<dbReference type="EMBL" id="MU118004">
    <property type="protein sequence ID" value="KAF9649022.1"/>
    <property type="molecule type" value="Genomic_DNA"/>
</dbReference>
<gene>
    <name evidence="1" type="ORF">BDM02DRAFT_3186652</name>
</gene>
<comment type="caution">
    <text evidence="1">The sequence shown here is derived from an EMBL/GenBank/DDBJ whole genome shotgun (WGS) entry which is preliminary data.</text>
</comment>
<reference evidence="1" key="1">
    <citation type="submission" date="2019-10" db="EMBL/GenBank/DDBJ databases">
        <authorList>
            <consortium name="DOE Joint Genome Institute"/>
            <person name="Kuo A."/>
            <person name="Miyauchi S."/>
            <person name="Kiss E."/>
            <person name="Drula E."/>
            <person name="Kohler A."/>
            <person name="Sanchez-Garcia M."/>
            <person name="Andreopoulos B."/>
            <person name="Barry K.W."/>
            <person name="Bonito G."/>
            <person name="Buee M."/>
            <person name="Carver A."/>
            <person name="Chen C."/>
            <person name="Cichocki N."/>
            <person name="Clum A."/>
            <person name="Culley D."/>
            <person name="Crous P.W."/>
            <person name="Fauchery L."/>
            <person name="Girlanda M."/>
            <person name="Hayes R."/>
            <person name="Keri Z."/>
            <person name="Labutti K."/>
            <person name="Lipzen A."/>
            <person name="Lombard V."/>
            <person name="Magnuson J."/>
            <person name="Maillard F."/>
            <person name="Morin E."/>
            <person name="Murat C."/>
            <person name="Nolan M."/>
            <person name="Ohm R."/>
            <person name="Pangilinan J."/>
            <person name="Pereira M."/>
            <person name="Perotto S."/>
            <person name="Peter M."/>
            <person name="Riley R."/>
            <person name="Sitrit Y."/>
            <person name="Stielow B."/>
            <person name="Szollosi G."/>
            <person name="Zifcakova L."/>
            <person name="Stursova M."/>
            <person name="Spatafora J.W."/>
            <person name="Tedersoo L."/>
            <person name="Vaario L.-M."/>
            <person name="Yamada A."/>
            <person name="Yan M."/>
            <person name="Wang P."/>
            <person name="Xu J."/>
            <person name="Bruns T."/>
            <person name="Baldrian P."/>
            <person name="Vilgalys R."/>
            <person name="Henrissat B."/>
            <person name="Grigoriev I.V."/>
            <person name="Hibbett D."/>
            <person name="Nagy L.G."/>
            <person name="Martin F.M."/>
        </authorList>
    </citation>
    <scope>NUCLEOTIDE SEQUENCE</scope>
    <source>
        <strain evidence="1">P2</strain>
    </source>
</reference>
<dbReference type="Proteomes" id="UP000886501">
    <property type="component" value="Unassembled WGS sequence"/>
</dbReference>
<reference evidence="1" key="2">
    <citation type="journal article" date="2020" name="Nat. Commun.">
        <title>Large-scale genome sequencing of mycorrhizal fungi provides insights into the early evolution of symbiotic traits.</title>
        <authorList>
            <person name="Miyauchi S."/>
            <person name="Kiss E."/>
            <person name="Kuo A."/>
            <person name="Drula E."/>
            <person name="Kohler A."/>
            <person name="Sanchez-Garcia M."/>
            <person name="Morin E."/>
            <person name="Andreopoulos B."/>
            <person name="Barry K.W."/>
            <person name="Bonito G."/>
            <person name="Buee M."/>
            <person name="Carver A."/>
            <person name="Chen C."/>
            <person name="Cichocki N."/>
            <person name="Clum A."/>
            <person name="Culley D."/>
            <person name="Crous P.W."/>
            <person name="Fauchery L."/>
            <person name="Girlanda M."/>
            <person name="Hayes R.D."/>
            <person name="Keri Z."/>
            <person name="LaButti K."/>
            <person name="Lipzen A."/>
            <person name="Lombard V."/>
            <person name="Magnuson J."/>
            <person name="Maillard F."/>
            <person name="Murat C."/>
            <person name="Nolan M."/>
            <person name="Ohm R.A."/>
            <person name="Pangilinan J."/>
            <person name="Pereira M.F."/>
            <person name="Perotto S."/>
            <person name="Peter M."/>
            <person name="Pfister S."/>
            <person name="Riley R."/>
            <person name="Sitrit Y."/>
            <person name="Stielow J.B."/>
            <person name="Szollosi G."/>
            <person name="Zifcakova L."/>
            <person name="Stursova M."/>
            <person name="Spatafora J.W."/>
            <person name="Tedersoo L."/>
            <person name="Vaario L.M."/>
            <person name="Yamada A."/>
            <person name="Yan M."/>
            <person name="Wang P."/>
            <person name="Xu J."/>
            <person name="Bruns T."/>
            <person name="Baldrian P."/>
            <person name="Vilgalys R."/>
            <person name="Dunand C."/>
            <person name="Henrissat B."/>
            <person name="Grigoriev I.V."/>
            <person name="Hibbett D."/>
            <person name="Nagy L.G."/>
            <person name="Martin F.M."/>
        </authorList>
    </citation>
    <scope>NUCLEOTIDE SEQUENCE</scope>
    <source>
        <strain evidence="1">P2</strain>
    </source>
</reference>
<name>A0ACB6ZHF6_THEGA</name>
<keyword evidence="2" id="KW-1185">Reference proteome</keyword>
<protein>
    <submittedName>
        <fullName evidence="1">Uncharacterized protein</fullName>
    </submittedName>
</protein>
<accession>A0ACB6ZHF6</accession>
<proteinExistence type="predicted"/>
<evidence type="ECO:0000313" key="2">
    <source>
        <dbReference type="Proteomes" id="UP000886501"/>
    </source>
</evidence>